<dbReference type="RefSeq" id="WP_230527966.1">
    <property type="nucleotide sequence ID" value="NZ_JAJGAK010000003.1"/>
</dbReference>
<dbReference type="EMBL" id="JAJGAK010000003">
    <property type="protein sequence ID" value="MCC8364181.1"/>
    <property type="molecule type" value="Genomic_DNA"/>
</dbReference>
<protein>
    <recommendedName>
        <fullName evidence="4">5-formyltetrahydrofolate cyclo-ligase</fullName>
        <ecNumber evidence="4">6.3.3.2</ecNumber>
    </recommendedName>
</protein>
<evidence type="ECO:0000256" key="4">
    <source>
        <dbReference type="RuleBase" id="RU361279"/>
    </source>
</evidence>
<sequence length="210" mass="23015">MTPPRSSTPRDPSPRDALRRELRERRRAILAPARIAAAESIASRLLALPFAPTSGYVAGYWAMDGEIALSSWQVRLPRECIYCLPVLHEDGRLRFAPWRGGAPLVGNRHGIPEPDVPVDALLPAESMSLVVAPLVGFDMRGHRLGMGGGWYDRTFAFRRDRAAPPVLVGAAFDAQHVETVSPQPWDMPLDALCTESGTHLFSNDIDPTTA</sequence>
<comment type="caution">
    <text evidence="5">The sequence shown here is derived from an EMBL/GenBank/DDBJ whole genome shotgun (WGS) entry which is preliminary data.</text>
</comment>
<accession>A0ABS8JKP3</accession>
<keyword evidence="5" id="KW-0436">Ligase</keyword>
<dbReference type="InterPro" id="IPR037171">
    <property type="entry name" value="NagB/RpiA_transferase-like"/>
</dbReference>
<gene>
    <name evidence="5" type="ORF">LK996_13975</name>
</gene>
<proteinExistence type="inferred from homology"/>
<dbReference type="Gene3D" id="3.40.50.10420">
    <property type="entry name" value="NagB/RpiA/CoA transferase-like"/>
    <property type="match status" value="1"/>
</dbReference>
<comment type="catalytic activity">
    <reaction evidence="4">
        <text>(6S)-5-formyl-5,6,7,8-tetrahydrofolate + ATP = (6R)-5,10-methenyltetrahydrofolate + ADP + phosphate</text>
        <dbReference type="Rhea" id="RHEA:10488"/>
        <dbReference type="ChEBI" id="CHEBI:30616"/>
        <dbReference type="ChEBI" id="CHEBI:43474"/>
        <dbReference type="ChEBI" id="CHEBI:57455"/>
        <dbReference type="ChEBI" id="CHEBI:57457"/>
        <dbReference type="ChEBI" id="CHEBI:456216"/>
        <dbReference type="EC" id="6.3.3.2"/>
    </reaction>
</comment>
<keyword evidence="4" id="KW-0479">Metal-binding</keyword>
<name>A0ABS8JKP3_9GAMM</name>
<dbReference type="Proteomes" id="UP001165293">
    <property type="component" value="Unassembled WGS sequence"/>
</dbReference>
<keyword evidence="2 4" id="KW-0547">Nucleotide-binding</keyword>
<dbReference type="EC" id="6.3.3.2" evidence="4"/>
<dbReference type="NCBIfam" id="TIGR02727">
    <property type="entry name" value="MTHFS_bact"/>
    <property type="match status" value="1"/>
</dbReference>
<keyword evidence="4" id="KW-0460">Magnesium</keyword>
<organism evidence="5 6">
    <name type="scientific">Noviluteimonas lactosilytica</name>
    <dbReference type="NCBI Taxonomy" id="2888523"/>
    <lineage>
        <taxon>Bacteria</taxon>
        <taxon>Pseudomonadati</taxon>
        <taxon>Pseudomonadota</taxon>
        <taxon>Gammaproteobacteria</taxon>
        <taxon>Lysobacterales</taxon>
        <taxon>Lysobacteraceae</taxon>
        <taxon>Noviluteimonas</taxon>
    </lineage>
</organism>
<dbReference type="GO" id="GO:0030272">
    <property type="term" value="F:5-formyltetrahydrofolate cyclo-ligase activity"/>
    <property type="evidence" value="ECO:0007669"/>
    <property type="project" value="UniProtKB-EC"/>
</dbReference>
<evidence type="ECO:0000313" key="6">
    <source>
        <dbReference type="Proteomes" id="UP001165293"/>
    </source>
</evidence>
<dbReference type="InterPro" id="IPR002698">
    <property type="entry name" value="FTHF_cligase"/>
</dbReference>
<dbReference type="PIRSF" id="PIRSF006806">
    <property type="entry name" value="FTHF_cligase"/>
    <property type="match status" value="1"/>
</dbReference>
<dbReference type="SUPFAM" id="SSF100950">
    <property type="entry name" value="NagB/RpiA/CoA transferase-like"/>
    <property type="match status" value="1"/>
</dbReference>
<dbReference type="Pfam" id="PF01812">
    <property type="entry name" value="5-FTHF_cyc-lig"/>
    <property type="match status" value="1"/>
</dbReference>
<dbReference type="PANTHER" id="PTHR23407:SF1">
    <property type="entry name" value="5-FORMYLTETRAHYDROFOLATE CYCLO-LIGASE"/>
    <property type="match status" value="1"/>
</dbReference>
<evidence type="ECO:0000256" key="1">
    <source>
        <dbReference type="ARBA" id="ARBA00010638"/>
    </source>
</evidence>
<keyword evidence="6" id="KW-1185">Reference proteome</keyword>
<keyword evidence="3 4" id="KW-0067">ATP-binding</keyword>
<evidence type="ECO:0000256" key="2">
    <source>
        <dbReference type="ARBA" id="ARBA00022741"/>
    </source>
</evidence>
<evidence type="ECO:0000313" key="5">
    <source>
        <dbReference type="EMBL" id="MCC8364181.1"/>
    </source>
</evidence>
<comment type="cofactor">
    <cofactor evidence="4">
        <name>Mg(2+)</name>
        <dbReference type="ChEBI" id="CHEBI:18420"/>
    </cofactor>
</comment>
<dbReference type="PANTHER" id="PTHR23407">
    <property type="entry name" value="ATPASE INHIBITOR/5-FORMYLTETRAHYDROFOLATE CYCLO-LIGASE"/>
    <property type="match status" value="1"/>
</dbReference>
<dbReference type="InterPro" id="IPR024185">
    <property type="entry name" value="FTHF_cligase-like_sf"/>
</dbReference>
<evidence type="ECO:0000256" key="3">
    <source>
        <dbReference type="ARBA" id="ARBA00022840"/>
    </source>
</evidence>
<reference evidence="5" key="1">
    <citation type="submission" date="2021-10" db="EMBL/GenBank/DDBJ databases">
        <authorList>
            <person name="Lyu M."/>
            <person name="Wang X."/>
            <person name="Meng X."/>
            <person name="Xu K."/>
        </authorList>
    </citation>
    <scope>NUCLEOTIDE SEQUENCE</scope>
    <source>
        <strain evidence="5">A6</strain>
    </source>
</reference>
<comment type="similarity">
    <text evidence="1 4">Belongs to the 5-formyltetrahydrofolate cyclo-ligase family.</text>
</comment>